<comment type="caution">
    <text evidence="8">The sequence shown here is derived from an EMBL/GenBank/DDBJ whole genome shotgun (WGS) entry which is preliminary data.</text>
</comment>
<dbReference type="GO" id="GO:0008903">
    <property type="term" value="F:hydroxypyruvate isomerase activity"/>
    <property type="evidence" value="ECO:0007669"/>
    <property type="project" value="UniProtKB-EC"/>
</dbReference>
<evidence type="ECO:0000256" key="6">
    <source>
        <dbReference type="ARBA" id="ARBA00023235"/>
    </source>
</evidence>
<dbReference type="EC" id="5.3.1.22" evidence="4"/>
<evidence type="ECO:0000313" key="8">
    <source>
        <dbReference type="EMBL" id="CAI8023903.1"/>
    </source>
</evidence>
<evidence type="ECO:0000256" key="4">
    <source>
        <dbReference type="ARBA" id="ARBA00012570"/>
    </source>
</evidence>
<dbReference type="InterPro" id="IPR050417">
    <property type="entry name" value="Sugar_Epim/Isomerase"/>
</dbReference>
<proteinExistence type="inferred from homology"/>
<sequence>MELAANISFMFKERELLDRFRAAAACGFRAVEFGSEVVAHCEREAVVAAKENAGVEVVNMSTPYGAPGDKGLAAVPGREADFRTILLTTLDWALALKCPRIHIMAGAFDREVQQTDPLWQRAHATYISNLQFAADECSKKNVTVLIEAISVIPHYFLQHQKQGIDIIKKVARDNVKLEFDFYHAQMLDGNLCDFLTRNIDHVGHIQIAQVPYRHEPDDRGGDQLPLCVSDPAISGI</sequence>
<dbReference type="Gene3D" id="3.20.20.150">
    <property type="entry name" value="Divalent-metal-dependent TIM barrel enzymes"/>
    <property type="match status" value="1"/>
</dbReference>
<dbReference type="GO" id="GO:0046487">
    <property type="term" value="P:glyoxylate metabolic process"/>
    <property type="evidence" value="ECO:0007669"/>
    <property type="project" value="TreeGrafter"/>
</dbReference>
<keyword evidence="9" id="KW-1185">Reference proteome</keyword>
<dbReference type="EMBL" id="CASHTH010002042">
    <property type="protein sequence ID" value="CAI8023903.1"/>
    <property type="molecule type" value="Genomic_DNA"/>
</dbReference>
<dbReference type="PANTHER" id="PTHR43489:SF6">
    <property type="entry name" value="HYDROXYPYRUVATE ISOMERASE-RELATED"/>
    <property type="match status" value="1"/>
</dbReference>
<gene>
    <name evidence="8" type="ORF">GBAR_LOCUS13943</name>
</gene>
<keyword evidence="6 8" id="KW-0413">Isomerase</keyword>
<evidence type="ECO:0000256" key="1">
    <source>
        <dbReference type="ARBA" id="ARBA00000476"/>
    </source>
</evidence>
<evidence type="ECO:0000256" key="5">
    <source>
        <dbReference type="ARBA" id="ARBA00017985"/>
    </source>
</evidence>
<evidence type="ECO:0000313" key="9">
    <source>
        <dbReference type="Proteomes" id="UP001174909"/>
    </source>
</evidence>
<accession>A0AA35WJM3</accession>
<evidence type="ECO:0000256" key="2">
    <source>
        <dbReference type="ARBA" id="ARBA00002968"/>
    </source>
</evidence>
<name>A0AA35WJM3_GEOBA</name>
<dbReference type="PANTHER" id="PTHR43489">
    <property type="entry name" value="ISOMERASE"/>
    <property type="match status" value="1"/>
</dbReference>
<dbReference type="Pfam" id="PF01261">
    <property type="entry name" value="AP_endonuc_2"/>
    <property type="match status" value="1"/>
</dbReference>
<protein>
    <recommendedName>
        <fullName evidence="5">Putative hydroxypyruvate isomerase</fullName>
        <ecNumber evidence="4">5.3.1.22</ecNumber>
    </recommendedName>
</protein>
<evidence type="ECO:0000259" key="7">
    <source>
        <dbReference type="Pfam" id="PF01261"/>
    </source>
</evidence>
<feature type="domain" description="Xylose isomerase-like TIM barrel" evidence="7">
    <location>
        <begin position="20"/>
        <end position="220"/>
    </location>
</feature>
<dbReference type="InterPro" id="IPR026040">
    <property type="entry name" value="HyI-like"/>
</dbReference>
<reference evidence="8" key="1">
    <citation type="submission" date="2023-03" db="EMBL/GenBank/DDBJ databases">
        <authorList>
            <person name="Steffen K."/>
            <person name="Cardenas P."/>
        </authorList>
    </citation>
    <scope>NUCLEOTIDE SEQUENCE</scope>
</reference>
<dbReference type="InterPro" id="IPR013022">
    <property type="entry name" value="Xyl_isomerase-like_TIM-brl"/>
</dbReference>
<dbReference type="SUPFAM" id="SSF51658">
    <property type="entry name" value="Xylose isomerase-like"/>
    <property type="match status" value="1"/>
</dbReference>
<comment type="similarity">
    <text evidence="3">Belongs to the hyi family.</text>
</comment>
<dbReference type="Proteomes" id="UP001174909">
    <property type="component" value="Unassembled WGS sequence"/>
</dbReference>
<dbReference type="InterPro" id="IPR036237">
    <property type="entry name" value="Xyl_isomerase-like_sf"/>
</dbReference>
<organism evidence="8 9">
    <name type="scientific">Geodia barretti</name>
    <name type="common">Barrett's horny sponge</name>
    <dbReference type="NCBI Taxonomy" id="519541"/>
    <lineage>
        <taxon>Eukaryota</taxon>
        <taxon>Metazoa</taxon>
        <taxon>Porifera</taxon>
        <taxon>Demospongiae</taxon>
        <taxon>Heteroscleromorpha</taxon>
        <taxon>Tetractinellida</taxon>
        <taxon>Astrophorina</taxon>
        <taxon>Geodiidae</taxon>
        <taxon>Geodia</taxon>
    </lineage>
</organism>
<dbReference type="AlphaFoldDB" id="A0AA35WJM3"/>
<comment type="catalytic activity">
    <reaction evidence="1">
        <text>3-hydroxypyruvate = 2-hydroxy-3-oxopropanoate</text>
        <dbReference type="Rhea" id="RHEA:11952"/>
        <dbReference type="ChEBI" id="CHEBI:17180"/>
        <dbReference type="ChEBI" id="CHEBI:57978"/>
        <dbReference type="EC" id="5.3.1.22"/>
    </reaction>
</comment>
<dbReference type="PIRSF" id="PIRSF006241">
    <property type="entry name" value="HyI"/>
    <property type="match status" value="1"/>
</dbReference>
<evidence type="ECO:0000256" key="3">
    <source>
        <dbReference type="ARBA" id="ARBA00005962"/>
    </source>
</evidence>
<comment type="function">
    <text evidence="2">Catalyzes the reversible isomerization between hydroxypyruvate and 2-hydroxy-3-oxopropanoate (also termed tartronate semialdehyde).</text>
</comment>